<protein>
    <submittedName>
        <fullName evidence="4">Hsp20/alpha crystallin family protein</fullName>
    </submittedName>
</protein>
<feature type="domain" description="SHSP" evidence="3">
    <location>
        <begin position="27"/>
        <end position="134"/>
    </location>
</feature>
<dbReference type="PROSITE" id="PS01031">
    <property type="entry name" value="SHSP"/>
    <property type="match status" value="1"/>
</dbReference>
<accession>A0ABW1YAB9</accession>
<dbReference type="CDD" id="cd06464">
    <property type="entry name" value="ACD_sHsps-like"/>
    <property type="match status" value="1"/>
</dbReference>
<sequence length="134" mass="14886">MTEPMLSRLQHLMTVREEVESLGELPRSPGTDWPAADWVDEGTHLSLFLDVPGVEPERLEMQDDGETLTLAGERPELPGNLIYQERRSGPFARTLNFPEPVVPGSGQAQLSAGVLRVRFEKLHPTIDAVVSSER</sequence>
<dbReference type="EMBL" id="JBHSWD010000001">
    <property type="protein sequence ID" value="MFC6591128.1"/>
    <property type="molecule type" value="Genomic_DNA"/>
</dbReference>
<evidence type="ECO:0000313" key="5">
    <source>
        <dbReference type="Proteomes" id="UP001596297"/>
    </source>
</evidence>
<reference evidence="5" key="1">
    <citation type="journal article" date="2019" name="Int. J. Syst. Evol. Microbiol.">
        <title>The Global Catalogue of Microorganisms (GCM) 10K type strain sequencing project: providing services to taxonomists for standard genome sequencing and annotation.</title>
        <authorList>
            <consortium name="The Broad Institute Genomics Platform"/>
            <consortium name="The Broad Institute Genome Sequencing Center for Infectious Disease"/>
            <person name="Wu L."/>
            <person name="Ma J."/>
        </authorList>
    </citation>
    <scope>NUCLEOTIDE SEQUENCE [LARGE SCALE GENOMIC DNA]</scope>
    <source>
        <strain evidence="5">CGMCC 1.15772</strain>
    </source>
</reference>
<evidence type="ECO:0000256" key="1">
    <source>
        <dbReference type="PROSITE-ProRule" id="PRU00285"/>
    </source>
</evidence>
<dbReference type="Pfam" id="PF00011">
    <property type="entry name" value="HSP20"/>
    <property type="match status" value="1"/>
</dbReference>
<evidence type="ECO:0000259" key="3">
    <source>
        <dbReference type="PROSITE" id="PS01031"/>
    </source>
</evidence>
<evidence type="ECO:0000256" key="2">
    <source>
        <dbReference type="RuleBase" id="RU003616"/>
    </source>
</evidence>
<dbReference type="InterPro" id="IPR002068">
    <property type="entry name" value="A-crystallin/Hsp20_dom"/>
</dbReference>
<keyword evidence="5" id="KW-1185">Reference proteome</keyword>
<organism evidence="4 5">
    <name type="scientific">Deinococcus lacus</name>
    <dbReference type="NCBI Taxonomy" id="392561"/>
    <lineage>
        <taxon>Bacteria</taxon>
        <taxon>Thermotogati</taxon>
        <taxon>Deinococcota</taxon>
        <taxon>Deinococci</taxon>
        <taxon>Deinococcales</taxon>
        <taxon>Deinococcaceae</taxon>
        <taxon>Deinococcus</taxon>
    </lineage>
</organism>
<comment type="caution">
    <text evidence="4">The sequence shown here is derived from an EMBL/GenBank/DDBJ whole genome shotgun (WGS) entry which is preliminary data.</text>
</comment>
<evidence type="ECO:0000313" key="4">
    <source>
        <dbReference type="EMBL" id="MFC6591128.1"/>
    </source>
</evidence>
<dbReference type="SUPFAM" id="SSF49764">
    <property type="entry name" value="HSP20-like chaperones"/>
    <property type="match status" value="1"/>
</dbReference>
<dbReference type="InterPro" id="IPR008978">
    <property type="entry name" value="HSP20-like_chaperone"/>
</dbReference>
<dbReference type="RefSeq" id="WP_380082136.1">
    <property type="nucleotide sequence ID" value="NZ_JBHSWD010000001.1"/>
</dbReference>
<dbReference type="Gene3D" id="2.60.40.790">
    <property type="match status" value="1"/>
</dbReference>
<comment type="similarity">
    <text evidence="1 2">Belongs to the small heat shock protein (HSP20) family.</text>
</comment>
<dbReference type="Proteomes" id="UP001596297">
    <property type="component" value="Unassembled WGS sequence"/>
</dbReference>
<gene>
    <name evidence="4" type="ORF">ACFP81_03180</name>
</gene>
<proteinExistence type="inferred from homology"/>
<name>A0ABW1YAB9_9DEIO</name>